<organism evidence="1 2">
    <name type="scientific">Paraclostridium sordellii</name>
    <name type="common">Clostridium sordellii</name>
    <dbReference type="NCBI Taxonomy" id="1505"/>
    <lineage>
        <taxon>Bacteria</taxon>
        <taxon>Bacillati</taxon>
        <taxon>Bacillota</taxon>
        <taxon>Clostridia</taxon>
        <taxon>Peptostreptococcales</taxon>
        <taxon>Peptostreptococcaceae</taxon>
        <taxon>Paraclostridium</taxon>
    </lineage>
</organism>
<comment type="caution">
    <text evidence="1">The sequence shown here is derived from an EMBL/GenBank/DDBJ whole genome shotgun (WGS) entry which is preliminary data.</text>
</comment>
<proteinExistence type="predicted"/>
<sequence length="68" mass="7918">MKKIIMLVLLVVCSMLFIVGCGDKQLKFNGALNLTESKYKNINLIIRQEDSYDSVNYIFENNKWDKDV</sequence>
<gene>
    <name evidence="1" type="ORF">UMC4404_32891</name>
</gene>
<dbReference type="EMBL" id="CDNY01000004">
    <property type="protein sequence ID" value="CEN31415.1"/>
    <property type="molecule type" value="Genomic_DNA"/>
</dbReference>
<dbReference type="PROSITE" id="PS51257">
    <property type="entry name" value="PROKAR_LIPOPROTEIN"/>
    <property type="match status" value="1"/>
</dbReference>
<evidence type="ECO:0008006" key="3">
    <source>
        <dbReference type="Google" id="ProtNLM"/>
    </source>
</evidence>
<dbReference type="Proteomes" id="UP000049685">
    <property type="component" value="Unassembled WGS sequence"/>
</dbReference>
<protein>
    <recommendedName>
        <fullName evidence="3">Lipoprotein</fullName>
    </recommendedName>
</protein>
<dbReference type="AlphaFoldDB" id="A0A9P1L0R0"/>
<evidence type="ECO:0000313" key="1">
    <source>
        <dbReference type="EMBL" id="CEN31415.1"/>
    </source>
</evidence>
<name>A0A9P1L0R0_PARSO</name>
<dbReference type="RefSeq" id="WP_057558926.1">
    <property type="nucleotide sequence ID" value="NZ_CDNY01000004.1"/>
</dbReference>
<evidence type="ECO:0000313" key="2">
    <source>
        <dbReference type="Proteomes" id="UP000049685"/>
    </source>
</evidence>
<reference evidence="2" key="1">
    <citation type="submission" date="2015-01" db="EMBL/GenBank/DDBJ databases">
        <authorList>
            <person name="Aslett A.Martin."/>
            <person name="De Silva Nishadi"/>
        </authorList>
    </citation>
    <scope>NUCLEOTIDE SEQUENCE [LARGE SCALE GENOMIC DNA]</scope>
    <source>
        <strain evidence="2">UMC4404</strain>
    </source>
</reference>
<accession>A0A9P1L0R0</accession>